<dbReference type="Pfam" id="PF03807">
    <property type="entry name" value="F420_oxidored"/>
    <property type="match status" value="1"/>
</dbReference>
<protein>
    <submittedName>
        <fullName evidence="3">NADPH-dependent F420 reductase</fullName>
    </submittedName>
</protein>
<sequence>MRYAVLGTGEVGRTLGGKLVELGHEVSLGSRTKDNAAALAWAADAGPGASHGTFAEAAAFGEVIVNAVGGRVALPALEAAGAEHLDGKIVVDVSNPMAFEDGQLRLSPVESDSMGEQIQRAFPRALVVKTLNTVNNQVMVDPARVPGEHQIFVCGDDQDAKSQVTALLGEFGWPPHRVLDLGGIQAARSLEMVLPLWLSLFQQIGHGDFNLEVRRAR</sequence>
<gene>
    <name evidence="3" type="ORF">AB5J56_38280</name>
</gene>
<reference evidence="3" key="1">
    <citation type="submission" date="2024-07" db="EMBL/GenBank/DDBJ databases">
        <authorList>
            <person name="Yu S.T."/>
        </authorList>
    </citation>
    <scope>NUCLEOTIDE SEQUENCE</scope>
    <source>
        <strain evidence="3">R21</strain>
    </source>
</reference>
<dbReference type="AlphaFoldDB" id="A0AB39PJF8"/>
<evidence type="ECO:0000313" key="3">
    <source>
        <dbReference type="EMBL" id="XDQ30202.1"/>
    </source>
</evidence>
<dbReference type="RefSeq" id="WP_369239909.1">
    <property type="nucleotide sequence ID" value="NZ_CP163435.1"/>
</dbReference>
<dbReference type="InterPro" id="IPR036291">
    <property type="entry name" value="NAD(P)-bd_dom_sf"/>
</dbReference>
<dbReference type="SUPFAM" id="SSF51735">
    <property type="entry name" value="NAD(P)-binding Rossmann-fold domains"/>
    <property type="match status" value="1"/>
</dbReference>
<dbReference type="InterPro" id="IPR028939">
    <property type="entry name" value="P5C_Rdtase_cat_N"/>
</dbReference>
<name>A0AB39PJF8_9ACTN</name>
<organism evidence="3">
    <name type="scientific">Streptomyces sp. R21</name>
    <dbReference type="NCBI Taxonomy" id="3238627"/>
    <lineage>
        <taxon>Bacteria</taxon>
        <taxon>Bacillati</taxon>
        <taxon>Actinomycetota</taxon>
        <taxon>Actinomycetes</taxon>
        <taxon>Kitasatosporales</taxon>
        <taxon>Streptomycetaceae</taxon>
        <taxon>Streptomyces</taxon>
    </lineage>
</organism>
<accession>A0AB39PJF8</accession>
<dbReference type="EMBL" id="CP163435">
    <property type="protein sequence ID" value="XDQ30202.1"/>
    <property type="molecule type" value="Genomic_DNA"/>
</dbReference>
<proteinExistence type="predicted"/>
<evidence type="ECO:0000256" key="1">
    <source>
        <dbReference type="ARBA" id="ARBA00023002"/>
    </source>
</evidence>
<dbReference type="GO" id="GO:0016491">
    <property type="term" value="F:oxidoreductase activity"/>
    <property type="evidence" value="ECO:0007669"/>
    <property type="project" value="UniProtKB-KW"/>
</dbReference>
<dbReference type="PANTHER" id="PTHR14239">
    <property type="entry name" value="DUDULIN-RELATED"/>
    <property type="match status" value="1"/>
</dbReference>
<keyword evidence="1" id="KW-0560">Oxidoreductase</keyword>
<dbReference type="PANTHER" id="PTHR14239:SF10">
    <property type="entry name" value="REDUCTASE"/>
    <property type="match status" value="1"/>
</dbReference>
<dbReference type="Gene3D" id="3.40.50.720">
    <property type="entry name" value="NAD(P)-binding Rossmann-like Domain"/>
    <property type="match status" value="1"/>
</dbReference>
<evidence type="ECO:0000259" key="2">
    <source>
        <dbReference type="Pfam" id="PF03807"/>
    </source>
</evidence>
<feature type="domain" description="Pyrroline-5-carboxylate reductase catalytic N-terminal" evidence="2">
    <location>
        <begin position="3"/>
        <end position="96"/>
    </location>
</feature>
<dbReference type="InterPro" id="IPR051267">
    <property type="entry name" value="STEAP_metalloreductase"/>
</dbReference>